<name>A0A7T7HPC9_9HYPH</name>
<dbReference type="Proteomes" id="UP000596083">
    <property type="component" value="Plasmid plas-001"/>
</dbReference>
<evidence type="ECO:0000313" key="2">
    <source>
        <dbReference type="EMBL" id="QQM32933.1"/>
    </source>
</evidence>
<geneLocation type="plasmid" evidence="2 3">
    <name>plas-001</name>
</geneLocation>
<keyword evidence="1" id="KW-0812">Transmembrane</keyword>
<protein>
    <submittedName>
        <fullName evidence="2">Uncharacterized protein</fullName>
    </submittedName>
</protein>
<keyword evidence="1" id="KW-0472">Membrane</keyword>
<dbReference type="EMBL" id="CP066787">
    <property type="protein sequence ID" value="QQM32933.1"/>
    <property type="molecule type" value="Genomic_DNA"/>
</dbReference>
<evidence type="ECO:0000313" key="3">
    <source>
        <dbReference type="Proteomes" id="UP000596083"/>
    </source>
</evidence>
<keyword evidence="1" id="KW-1133">Transmembrane helix</keyword>
<keyword evidence="2" id="KW-0614">Plasmid</keyword>
<dbReference type="AlphaFoldDB" id="A0A7T7HPC9"/>
<proteinExistence type="predicted"/>
<evidence type="ECO:0000256" key="1">
    <source>
        <dbReference type="SAM" id="Phobius"/>
    </source>
</evidence>
<gene>
    <name evidence="2" type="ORF">JET14_21075</name>
</gene>
<feature type="transmembrane region" description="Helical" evidence="1">
    <location>
        <begin position="33"/>
        <end position="60"/>
    </location>
</feature>
<feature type="transmembrane region" description="Helical" evidence="1">
    <location>
        <begin position="72"/>
        <end position="95"/>
    </location>
</feature>
<sequence length="101" mass="11487">MLVPKYLRPVRDKKSYEASFGERIVRIVVNWPIVFLLCVPAIAVIASMFLSFGLLFLKLLNVVENAIVAHDWLMLALIALASAAILSLWKLAYVVHRYFII</sequence>
<reference evidence="2 3" key="1">
    <citation type="submission" date="2020-12" db="EMBL/GenBank/DDBJ databases">
        <authorList>
            <person name="Zheng R.K."/>
            <person name="Sun C.M."/>
        </authorList>
    </citation>
    <scope>NUCLEOTIDE SEQUENCE [LARGE SCALE GENOMIC DNA]</scope>
    <source>
        <strain evidence="2 3">ZRK001</strain>
        <plasmid evidence="2 3">plas-001</plasmid>
    </source>
</reference>
<dbReference type="RefSeq" id="WP_200338295.1">
    <property type="nucleotide sequence ID" value="NZ_CP066787.1"/>
</dbReference>
<organism evidence="2 3">
    <name type="scientific">Martelella lutilitoris</name>
    <dbReference type="NCBI Taxonomy" id="2583532"/>
    <lineage>
        <taxon>Bacteria</taxon>
        <taxon>Pseudomonadati</taxon>
        <taxon>Pseudomonadota</taxon>
        <taxon>Alphaproteobacteria</taxon>
        <taxon>Hyphomicrobiales</taxon>
        <taxon>Aurantimonadaceae</taxon>
        <taxon>Martelella</taxon>
    </lineage>
</organism>
<dbReference type="KEGG" id="mlut:JET14_21075"/>
<accession>A0A7T7HPC9</accession>